<protein>
    <submittedName>
        <fullName evidence="1">Uncharacterized protein</fullName>
    </submittedName>
</protein>
<dbReference type="EMBL" id="JAPDHF010000004">
    <property type="protein sequence ID" value="KAJ4019210.1"/>
    <property type="molecule type" value="Genomic_DNA"/>
</dbReference>
<keyword evidence="2" id="KW-1185">Reference proteome</keyword>
<sequence>MSSTSADRLTKLPGEILREIIVQLETKSSIDRLLEAYPSKLKLYSSYGRGILESILTNLFADDVEGNIRKDVLAIIEFPKPKEKGENDYYRRQNRHINLKEWQWPDWPQSPDIRYLQQVHRLLSRIIEFIEDYISKATSEYPPRAYLGLPDLKTGKTSFTGSLLETRFIPFASLTHSERYRLLRAFVRYELLCEIHSTRNDRWNVPDEFRDFNAFGTPNAPDPKALLSVHEYYTALYGAVFAHCGDAWLPDLPSPLSAEKATNASTIGYRPLHFPDNLFFDGQEYYEDLKISSHYIAAELAGCGLDLLTRVLSCMEGHLARERYIKGWLEDLTDEQTYEFESWMKSQYDPRHDKEYSAYRELIESSSFSNELPENAEGVKRINEYLFGDGSTTWLPRWAKAHKLQIRIYQQRAWGLFDDQRFYPNCHFPSLESLVKLQGKDSIGSLEIDKERRKRRSKLWQDYWAGRADEPVSLTYVSRPKLRFFDDTVAPRDLPRIRINYPTPDPLG</sequence>
<gene>
    <name evidence="1" type="ORF">NW766_002915</name>
</gene>
<evidence type="ECO:0000313" key="2">
    <source>
        <dbReference type="Proteomes" id="UP001152130"/>
    </source>
</evidence>
<accession>A0A9W8PWK3</accession>
<dbReference type="AlphaFoldDB" id="A0A9W8PWK3"/>
<name>A0A9W8PWK3_9HYPO</name>
<dbReference type="OrthoDB" id="5102541at2759"/>
<proteinExistence type="predicted"/>
<dbReference type="Proteomes" id="UP001152130">
    <property type="component" value="Unassembled WGS sequence"/>
</dbReference>
<reference evidence="1" key="1">
    <citation type="submission" date="2022-10" db="EMBL/GenBank/DDBJ databases">
        <title>Fusarium specimens isolated from Avocado Roots.</title>
        <authorList>
            <person name="Stajich J."/>
            <person name="Roper C."/>
            <person name="Heimlech-Rivalta G."/>
        </authorList>
    </citation>
    <scope>NUCLEOTIDE SEQUENCE</scope>
    <source>
        <strain evidence="1">CF00143</strain>
    </source>
</reference>
<organism evidence="1 2">
    <name type="scientific">Fusarium irregulare</name>
    <dbReference type="NCBI Taxonomy" id="2494466"/>
    <lineage>
        <taxon>Eukaryota</taxon>
        <taxon>Fungi</taxon>
        <taxon>Dikarya</taxon>
        <taxon>Ascomycota</taxon>
        <taxon>Pezizomycotina</taxon>
        <taxon>Sordariomycetes</taxon>
        <taxon>Hypocreomycetidae</taxon>
        <taxon>Hypocreales</taxon>
        <taxon>Nectriaceae</taxon>
        <taxon>Fusarium</taxon>
        <taxon>Fusarium incarnatum-equiseti species complex</taxon>
    </lineage>
</organism>
<evidence type="ECO:0000313" key="1">
    <source>
        <dbReference type="EMBL" id="KAJ4019210.1"/>
    </source>
</evidence>
<comment type="caution">
    <text evidence="1">The sequence shown here is derived from an EMBL/GenBank/DDBJ whole genome shotgun (WGS) entry which is preliminary data.</text>
</comment>